<dbReference type="InterPro" id="IPR008969">
    <property type="entry name" value="CarboxyPept-like_regulatory"/>
</dbReference>
<gene>
    <name evidence="10" type="ORF">SAMN04488522_107270</name>
</gene>
<dbReference type="Pfam" id="PF07715">
    <property type="entry name" value="Plug"/>
    <property type="match status" value="1"/>
</dbReference>
<dbReference type="Pfam" id="PF13715">
    <property type="entry name" value="CarbopepD_reg_2"/>
    <property type="match status" value="1"/>
</dbReference>
<evidence type="ECO:0000313" key="10">
    <source>
        <dbReference type="EMBL" id="SHG79263.1"/>
    </source>
</evidence>
<keyword evidence="4 7" id="KW-0812">Transmembrane</keyword>
<dbReference type="NCBIfam" id="TIGR04056">
    <property type="entry name" value="OMP_RagA_SusC"/>
    <property type="match status" value="1"/>
</dbReference>
<dbReference type="PROSITE" id="PS52016">
    <property type="entry name" value="TONB_DEPENDENT_REC_3"/>
    <property type="match status" value="1"/>
</dbReference>
<evidence type="ECO:0000259" key="9">
    <source>
        <dbReference type="Pfam" id="PF07715"/>
    </source>
</evidence>
<dbReference type="SUPFAM" id="SSF49464">
    <property type="entry name" value="Carboxypeptidase regulatory domain-like"/>
    <property type="match status" value="1"/>
</dbReference>
<protein>
    <submittedName>
        <fullName evidence="10">TonB-linked outer membrane protein, SusC/RagA family</fullName>
    </submittedName>
</protein>
<evidence type="ECO:0000256" key="2">
    <source>
        <dbReference type="ARBA" id="ARBA00022448"/>
    </source>
</evidence>
<dbReference type="InterPro" id="IPR023996">
    <property type="entry name" value="TonB-dep_OMP_SusC/RagA"/>
</dbReference>
<dbReference type="Gene3D" id="2.40.170.20">
    <property type="entry name" value="TonB-dependent receptor, beta-barrel domain"/>
    <property type="match status" value="1"/>
</dbReference>
<evidence type="ECO:0000256" key="6">
    <source>
        <dbReference type="ARBA" id="ARBA00023237"/>
    </source>
</evidence>
<keyword evidence="5 7" id="KW-0472">Membrane</keyword>
<evidence type="ECO:0000256" key="5">
    <source>
        <dbReference type="ARBA" id="ARBA00023136"/>
    </source>
</evidence>
<accession>A0A1M5MR53</accession>
<name>A0A1M5MR53_9SPHI</name>
<dbReference type="Gene3D" id="2.60.40.1120">
    <property type="entry name" value="Carboxypeptidase-like, regulatory domain"/>
    <property type="match status" value="1"/>
</dbReference>
<dbReference type="EMBL" id="FQUQ01000007">
    <property type="protein sequence ID" value="SHG79263.1"/>
    <property type="molecule type" value="Genomic_DNA"/>
</dbReference>
<dbReference type="InterPro" id="IPR023997">
    <property type="entry name" value="TonB-dep_OMP_SusC/RagA_CS"/>
</dbReference>
<reference evidence="11" key="1">
    <citation type="submission" date="2016-11" db="EMBL/GenBank/DDBJ databases">
        <authorList>
            <person name="Varghese N."/>
            <person name="Submissions S."/>
        </authorList>
    </citation>
    <scope>NUCLEOTIDE SEQUENCE [LARGE SCALE GENOMIC DNA]</scope>
    <source>
        <strain evidence="11">DSM 16990</strain>
    </source>
</reference>
<proteinExistence type="inferred from homology"/>
<evidence type="ECO:0000256" key="7">
    <source>
        <dbReference type="PROSITE-ProRule" id="PRU01360"/>
    </source>
</evidence>
<dbReference type="InterPro" id="IPR012910">
    <property type="entry name" value="Plug_dom"/>
</dbReference>
<evidence type="ECO:0000256" key="4">
    <source>
        <dbReference type="ARBA" id="ARBA00022692"/>
    </source>
</evidence>
<evidence type="ECO:0000256" key="1">
    <source>
        <dbReference type="ARBA" id="ARBA00004571"/>
    </source>
</evidence>
<dbReference type="InterPro" id="IPR037066">
    <property type="entry name" value="Plug_dom_sf"/>
</dbReference>
<dbReference type="OrthoDB" id="9768177at2"/>
<dbReference type="RefSeq" id="WP_073237461.1">
    <property type="nucleotide sequence ID" value="NZ_FQUQ01000007.1"/>
</dbReference>
<dbReference type="GO" id="GO:0009279">
    <property type="term" value="C:cell outer membrane"/>
    <property type="evidence" value="ECO:0007669"/>
    <property type="project" value="UniProtKB-SubCell"/>
</dbReference>
<sequence length="1070" mass="116402">MKKLVQSLFIFMLLAVSAVAQERTISGTVTDKGDGQPLPGVTVRIKGAQGGTQTSADGKFSLKLTSAATGLEFSYLGYVTQTVPATSSVINVSLVTDSKLLSEVVVTGMGVSREKKGLGYNVQTLKSDDLTKASNPSLAGSLQGKLSGVEIKPSSGMPGASSQITIRGARSFTGNNAPLYVIDGMPIASNADFSTGNSVTGADIANRSVDLDPNEIESMTVLKGQAASALYGIRASNGVILITTKSGKGLAKGKPVVSFNTNFAIDKISRKADLQNTWAQGTEGVFAPTTSMSWGPRVEDLPNDPAYGGNTQSKDNIYTTKGLHPGKYYVPQLESAGLDPWATPTKYDNRGDFFELGKTFSNSVNISQATDNGTFSIGLGNSHQTGIISSTAMDRYNAKVSAETNLNKAWKMGFTGNYIQSDIDKASSGNDALLGTVYSAPINYNLKGIPTHTPIDPYSQINYRSLTFNNPYWAMENNRFNERTNRFFGNGYTTFTPEVNWGRDSKFFVKYQLGVDSYSSNYQDIFEFGNTGKAGSIKNYGTTVANYNSLLTANYDVKLSDDFSLTALIGNEVNHENLKKYDETGLNFNYGGWKHIDNTKTKIATESKFQYRTVGFFSSINLAYKSLLYLNVTGRNDIVSSMPRGNRSFFYPSASLGFVVTELEGLKQNNTLNFLKLRASYAEVGQAGVYLNNYFKTPNYDGGFWQNPPVIYPVDGATAYTPYGTLYNKDLKPQNTVSKEVGFEARMLNNLISIDYTFSRQDVKDQIFPVPLAGSSGSVEILMNGGKIHTNAHEVALNINPIKKEDWNLNFGFNFTKIDNYVDELAPGVGSIFLGGFTTPQVRAGINDKFPVIYGGTFKRDANGRILVDENKETSPGEANANYGMPLSGEPGVIGSVSPKFLLGGNMALRYKRFSLSTTFEWKNGGSIYSGSNGLMNTYGMGKVTEDRTTPFIYPGVKADGSANDIVRGGASDSYAYENLYANVLGNIDEAFIYDASFVKMRELVFNYKIPQFHKVNLSVSAFARNILIWSKLPNFDPESSQGNTNMGGAFERFSVPQTSTFGMGLNLTF</sequence>
<dbReference type="Gene3D" id="2.170.130.10">
    <property type="entry name" value="TonB-dependent receptor, plug domain"/>
    <property type="match status" value="1"/>
</dbReference>
<dbReference type="InterPro" id="IPR039426">
    <property type="entry name" value="TonB-dep_rcpt-like"/>
</dbReference>
<feature type="chain" id="PRO_5013133013" evidence="8">
    <location>
        <begin position="21"/>
        <end position="1070"/>
    </location>
</feature>
<comment type="subcellular location">
    <subcellularLocation>
        <location evidence="1 7">Cell outer membrane</location>
        <topology evidence="1 7">Multi-pass membrane protein</topology>
    </subcellularLocation>
</comment>
<keyword evidence="8" id="KW-0732">Signal</keyword>
<dbReference type="Proteomes" id="UP000184287">
    <property type="component" value="Unassembled WGS sequence"/>
</dbReference>
<dbReference type="InterPro" id="IPR036942">
    <property type="entry name" value="Beta-barrel_TonB_sf"/>
</dbReference>
<evidence type="ECO:0000256" key="8">
    <source>
        <dbReference type="SAM" id="SignalP"/>
    </source>
</evidence>
<dbReference type="SUPFAM" id="SSF56935">
    <property type="entry name" value="Porins"/>
    <property type="match status" value="1"/>
</dbReference>
<dbReference type="AlphaFoldDB" id="A0A1M5MR53"/>
<keyword evidence="2 7" id="KW-0813">Transport</keyword>
<feature type="domain" description="TonB-dependent receptor plug" evidence="9">
    <location>
        <begin position="118"/>
        <end position="239"/>
    </location>
</feature>
<keyword evidence="3 7" id="KW-1134">Transmembrane beta strand</keyword>
<dbReference type="NCBIfam" id="TIGR04057">
    <property type="entry name" value="SusC_RagA_signa"/>
    <property type="match status" value="1"/>
</dbReference>
<organism evidence="10 11">
    <name type="scientific">Pedobacter caeni</name>
    <dbReference type="NCBI Taxonomy" id="288992"/>
    <lineage>
        <taxon>Bacteria</taxon>
        <taxon>Pseudomonadati</taxon>
        <taxon>Bacteroidota</taxon>
        <taxon>Sphingobacteriia</taxon>
        <taxon>Sphingobacteriales</taxon>
        <taxon>Sphingobacteriaceae</taxon>
        <taxon>Pedobacter</taxon>
    </lineage>
</organism>
<dbReference type="STRING" id="288992.SAMN04488522_107270"/>
<comment type="similarity">
    <text evidence="7">Belongs to the TonB-dependent receptor family.</text>
</comment>
<keyword evidence="11" id="KW-1185">Reference proteome</keyword>
<evidence type="ECO:0000256" key="3">
    <source>
        <dbReference type="ARBA" id="ARBA00022452"/>
    </source>
</evidence>
<keyword evidence="6 7" id="KW-0998">Cell outer membrane</keyword>
<feature type="signal peptide" evidence="8">
    <location>
        <begin position="1"/>
        <end position="20"/>
    </location>
</feature>
<evidence type="ECO:0000313" key="11">
    <source>
        <dbReference type="Proteomes" id="UP000184287"/>
    </source>
</evidence>